<feature type="region of interest" description="Disordered" evidence="1">
    <location>
        <begin position="276"/>
        <end position="308"/>
    </location>
</feature>
<dbReference type="EMBL" id="KZ819679">
    <property type="protein sequence ID" value="PWN24847.1"/>
    <property type="molecule type" value="Genomic_DNA"/>
</dbReference>
<dbReference type="Proteomes" id="UP000245884">
    <property type="component" value="Unassembled WGS sequence"/>
</dbReference>
<proteinExistence type="predicted"/>
<feature type="region of interest" description="Disordered" evidence="1">
    <location>
        <begin position="1"/>
        <end position="116"/>
    </location>
</feature>
<keyword evidence="3" id="KW-1185">Reference proteome</keyword>
<evidence type="ECO:0000313" key="3">
    <source>
        <dbReference type="Proteomes" id="UP000245884"/>
    </source>
</evidence>
<reference evidence="2 3" key="1">
    <citation type="journal article" date="2018" name="Mol. Biol. Evol.">
        <title>Broad Genomic Sampling Reveals a Smut Pathogenic Ancestry of the Fungal Clade Ustilaginomycotina.</title>
        <authorList>
            <person name="Kijpornyongpan T."/>
            <person name="Mondo S.J."/>
            <person name="Barry K."/>
            <person name="Sandor L."/>
            <person name="Lee J."/>
            <person name="Lipzen A."/>
            <person name="Pangilinan J."/>
            <person name="LaButti K."/>
            <person name="Hainaut M."/>
            <person name="Henrissat B."/>
            <person name="Grigoriev I.V."/>
            <person name="Spatafora J.W."/>
            <person name="Aime M.C."/>
        </authorList>
    </citation>
    <scope>NUCLEOTIDE SEQUENCE [LARGE SCALE GENOMIC DNA]</scope>
    <source>
        <strain evidence="2 3">MCA 5214</strain>
    </source>
</reference>
<dbReference type="AlphaFoldDB" id="A0A316UHN0"/>
<feature type="compositionally biased region" description="Low complexity" evidence="1">
    <location>
        <begin position="103"/>
        <end position="116"/>
    </location>
</feature>
<organism evidence="2 3">
    <name type="scientific">Jaminaea rosea</name>
    <dbReference type="NCBI Taxonomy" id="1569628"/>
    <lineage>
        <taxon>Eukaryota</taxon>
        <taxon>Fungi</taxon>
        <taxon>Dikarya</taxon>
        <taxon>Basidiomycota</taxon>
        <taxon>Ustilaginomycotina</taxon>
        <taxon>Exobasidiomycetes</taxon>
        <taxon>Microstromatales</taxon>
        <taxon>Microstromatales incertae sedis</taxon>
        <taxon>Jaminaea</taxon>
    </lineage>
</organism>
<evidence type="ECO:0000256" key="1">
    <source>
        <dbReference type="SAM" id="MobiDB-lite"/>
    </source>
</evidence>
<evidence type="ECO:0000313" key="2">
    <source>
        <dbReference type="EMBL" id="PWN24847.1"/>
    </source>
</evidence>
<gene>
    <name evidence="2" type="ORF">BDZ90DRAFT_234791</name>
</gene>
<name>A0A316UHN0_9BASI</name>
<feature type="compositionally biased region" description="Low complexity" evidence="1">
    <location>
        <begin position="85"/>
        <end position="96"/>
    </location>
</feature>
<dbReference type="RefSeq" id="XP_025359459.1">
    <property type="nucleotide sequence ID" value="XM_025507147.1"/>
</dbReference>
<feature type="region of interest" description="Disordered" evidence="1">
    <location>
        <begin position="189"/>
        <end position="239"/>
    </location>
</feature>
<protein>
    <submittedName>
        <fullName evidence="2">Uncharacterized protein</fullName>
    </submittedName>
</protein>
<feature type="compositionally biased region" description="Low complexity" evidence="1">
    <location>
        <begin position="59"/>
        <end position="71"/>
    </location>
</feature>
<sequence length="329" mass="35800">MAIDRKTRPPEGGAPSYEYVQAHDAASAPPSYESVVREGAGTESQAGRSDSTRRAWIALQRRQSEASLSSSSDDDETSASVEQGVAVRSPASSPSSLYPYDRSSASSSSSSSSSSWSPFASIFHRLAKWHREQRSRWLAALVEHEAMHRRMLMSGIGLGLDLDSESEAEGEGEGEAEGEGVVGGQSDFEQQQQEGAPSSSGSGVAGASTRRRRRNASTSLEMTRTKDKERAKRLRHRHRHQQRLLAHHRRMLFAKVFWVAVAAGIGWCLRSSQEKAAQSGAGGGGGGGGKEEWGWSATEGTGQVDGGRRWREKGTELMRGCRYVWRSCR</sequence>
<feature type="compositionally biased region" description="Low complexity" evidence="1">
    <location>
        <begin position="195"/>
        <end position="208"/>
    </location>
</feature>
<dbReference type="GeneID" id="37028970"/>
<accession>A0A316UHN0</accession>